<dbReference type="EMBL" id="PGTO01000002">
    <property type="protein sequence ID" value="RAU23094.1"/>
    <property type="molecule type" value="Genomic_DNA"/>
</dbReference>
<evidence type="ECO:0000256" key="8">
    <source>
        <dbReference type="SAM" id="Phobius"/>
    </source>
</evidence>
<feature type="transmembrane region" description="Helical" evidence="8">
    <location>
        <begin position="175"/>
        <end position="195"/>
    </location>
</feature>
<keyword evidence="5 8" id="KW-0812">Transmembrane</keyword>
<keyword evidence="4 10" id="KW-0808">Transferase</keyword>
<evidence type="ECO:0000256" key="7">
    <source>
        <dbReference type="ARBA" id="ARBA00023136"/>
    </source>
</evidence>
<evidence type="ECO:0000256" key="1">
    <source>
        <dbReference type="ARBA" id="ARBA00004651"/>
    </source>
</evidence>
<dbReference type="OrthoDB" id="9811222at2"/>
<accession>A0A364P187</accession>
<dbReference type="PANTHER" id="PTHR33908:SF11">
    <property type="entry name" value="MEMBRANE PROTEIN"/>
    <property type="match status" value="1"/>
</dbReference>
<evidence type="ECO:0000313" key="10">
    <source>
        <dbReference type="EMBL" id="RAU23094.1"/>
    </source>
</evidence>
<proteinExistence type="predicted"/>
<feature type="domain" description="Glycosyltransferase RgtA/B/C/D-like" evidence="9">
    <location>
        <begin position="31"/>
        <end position="192"/>
    </location>
</feature>
<dbReference type="InterPro" id="IPR038731">
    <property type="entry name" value="RgtA/B/C-like"/>
</dbReference>
<sequence length="476" mass="52488">MRLGVAGASLLSGDEAYYWLWSRRLQLSYFDHPGMMAWGMAASNWVFGDSELAVRLPTVISGAVVSWLVFDAARTAFDDAWTGLLAALWLNATILFGAASVTATPDAPLLVFWTTALWAMIRLLKSGHPIWIYALGAALGLGFISKYTMVLIAPGVLAVFVLFPQGRVWLRSRHFYLAIALALACTAPVLLWNLMNDWMSFKKQLAHSFDTPVTSPLKSLATFLATQIGVMTPLLLGFVLWGMGWALWRGWRSKRPEWFLLGATSAPVLIFFIKHSLGGLVQPHWSGPAYLGATMAAVGGFRLAARRPWLRRLFLAAPILGGVMVVAVYVQMASAILPIPGKADPLGRLGGWDKVAEAVDAQRRLHPDAFVFVQKHELSGILSYYLPDHPKVFLTGSAGIPRIPSYDARDVDGLKGRNGLFVSRASHRGVEDAGRFFDRMTLVGSLDRAWGGRVIDHYEIWLGEGYRQGTFKELEQ</sequence>
<evidence type="ECO:0000256" key="4">
    <source>
        <dbReference type="ARBA" id="ARBA00022679"/>
    </source>
</evidence>
<keyword evidence="6 8" id="KW-1133">Transmembrane helix</keyword>
<name>A0A364P187_9PROT</name>
<gene>
    <name evidence="10" type="ORF">CU669_02715</name>
</gene>
<dbReference type="GO" id="GO:0009103">
    <property type="term" value="P:lipopolysaccharide biosynthetic process"/>
    <property type="evidence" value="ECO:0007669"/>
    <property type="project" value="UniProtKB-ARBA"/>
</dbReference>
<keyword evidence="3" id="KW-0328">Glycosyltransferase</keyword>
<dbReference type="AlphaFoldDB" id="A0A364P187"/>
<evidence type="ECO:0000313" key="11">
    <source>
        <dbReference type="Proteomes" id="UP000251075"/>
    </source>
</evidence>
<feature type="transmembrane region" description="Helical" evidence="8">
    <location>
        <begin position="220"/>
        <end position="246"/>
    </location>
</feature>
<feature type="transmembrane region" description="Helical" evidence="8">
    <location>
        <begin position="258"/>
        <end position="277"/>
    </location>
</feature>
<dbReference type="GO" id="GO:0005886">
    <property type="term" value="C:plasma membrane"/>
    <property type="evidence" value="ECO:0007669"/>
    <property type="project" value="UniProtKB-SubCell"/>
</dbReference>
<protein>
    <submittedName>
        <fullName evidence="10">Glycosyl transferase</fullName>
    </submittedName>
</protein>
<feature type="transmembrane region" description="Helical" evidence="8">
    <location>
        <begin position="312"/>
        <end position="332"/>
    </location>
</feature>
<comment type="caution">
    <text evidence="10">The sequence shown here is derived from an EMBL/GenBank/DDBJ whole genome shotgun (WGS) entry which is preliminary data.</text>
</comment>
<dbReference type="GO" id="GO:0016763">
    <property type="term" value="F:pentosyltransferase activity"/>
    <property type="evidence" value="ECO:0007669"/>
    <property type="project" value="TreeGrafter"/>
</dbReference>
<keyword evidence="2" id="KW-1003">Cell membrane</keyword>
<dbReference type="InterPro" id="IPR050297">
    <property type="entry name" value="LipidA_mod_glycosyltrf_83"/>
</dbReference>
<feature type="transmembrane region" description="Helical" evidence="8">
    <location>
        <begin position="289"/>
        <end position="305"/>
    </location>
</feature>
<evidence type="ECO:0000256" key="3">
    <source>
        <dbReference type="ARBA" id="ARBA00022676"/>
    </source>
</evidence>
<feature type="transmembrane region" description="Helical" evidence="8">
    <location>
        <begin position="130"/>
        <end position="163"/>
    </location>
</feature>
<organism evidence="10 11">
    <name type="scientific">Paramagnetospirillum kuznetsovii</name>
    <dbReference type="NCBI Taxonomy" id="2053833"/>
    <lineage>
        <taxon>Bacteria</taxon>
        <taxon>Pseudomonadati</taxon>
        <taxon>Pseudomonadota</taxon>
        <taxon>Alphaproteobacteria</taxon>
        <taxon>Rhodospirillales</taxon>
        <taxon>Magnetospirillaceae</taxon>
        <taxon>Paramagnetospirillum</taxon>
    </lineage>
</organism>
<dbReference type="Pfam" id="PF13231">
    <property type="entry name" value="PMT_2"/>
    <property type="match status" value="1"/>
</dbReference>
<keyword evidence="7 8" id="KW-0472">Membrane</keyword>
<keyword evidence="11" id="KW-1185">Reference proteome</keyword>
<evidence type="ECO:0000259" key="9">
    <source>
        <dbReference type="Pfam" id="PF13231"/>
    </source>
</evidence>
<reference evidence="10 11" key="1">
    <citation type="submission" date="2017-11" db="EMBL/GenBank/DDBJ databases">
        <title>Draft genome sequence of magnetotactic bacterium Magnetospirillum kuznetsovii LBB-42.</title>
        <authorList>
            <person name="Grouzdev D.S."/>
            <person name="Rysina M.S."/>
            <person name="Baslerov R.V."/>
            <person name="Koziaeva V."/>
        </authorList>
    </citation>
    <scope>NUCLEOTIDE SEQUENCE [LARGE SCALE GENOMIC DNA]</scope>
    <source>
        <strain evidence="10 11">LBB-42</strain>
    </source>
</reference>
<evidence type="ECO:0000256" key="2">
    <source>
        <dbReference type="ARBA" id="ARBA00022475"/>
    </source>
</evidence>
<feature type="transmembrane region" description="Helical" evidence="8">
    <location>
        <begin position="82"/>
        <end position="103"/>
    </location>
</feature>
<dbReference type="PANTHER" id="PTHR33908">
    <property type="entry name" value="MANNOSYLTRANSFERASE YKCB-RELATED"/>
    <property type="match status" value="1"/>
</dbReference>
<evidence type="ECO:0000256" key="5">
    <source>
        <dbReference type="ARBA" id="ARBA00022692"/>
    </source>
</evidence>
<evidence type="ECO:0000256" key="6">
    <source>
        <dbReference type="ARBA" id="ARBA00022989"/>
    </source>
</evidence>
<comment type="subcellular location">
    <subcellularLocation>
        <location evidence="1">Cell membrane</location>
        <topology evidence="1">Multi-pass membrane protein</topology>
    </subcellularLocation>
</comment>
<feature type="transmembrane region" description="Helical" evidence="8">
    <location>
        <begin position="52"/>
        <end position="70"/>
    </location>
</feature>
<dbReference type="Proteomes" id="UP000251075">
    <property type="component" value="Unassembled WGS sequence"/>
</dbReference>